<dbReference type="EMBL" id="KV878583">
    <property type="protein sequence ID" value="OJJ62582.1"/>
    <property type="molecule type" value="Genomic_DNA"/>
</dbReference>
<gene>
    <name evidence="2" type="ORF">ASPSYDRAFT_41277</name>
</gene>
<proteinExistence type="predicted"/>
<dbReference type="RefSeq" id="XP_040706388.1">
    <property type="nucleotide sequence ID" value="XM_040846246.1"/>
</dbReference>
<evidence type="ECO:0000313" key="2">
    <source>
        <dbReference type="EMBL" id="OJJ62582.1"/>
    </source>
</evidence>
<organism evidence="2 3">
    <name type="scientific">Aspergillus sydowii CBS 593.65</name>
    <dbReference type="NCBI Taxonomy" id="1036612"/>
    <lineage>
        <taxon>Eukaryota</taxon>
        <taxon>Fungi</taxon>
        <taxon>Dikarya</taxon>
        <taxon>Ascomycota</taxon>
        <taxon>Pezizomycotina</taxon>
        <taxon>Eurotiomycetes</taxon>
        <taxon>Eurotiomycetidae</taxon>
        <taxon>Eurotiales</taxon>
        <taxon>Aspergillaceae</taxon>
        <taxon>Aspergillus</taxon>
        <taxon>Aspergillus subgen. Nidulantes</taxon>
    </lineage>
</organism>
<reference evidence="3" key="1">
    <citation type="journal article" date="2017" name="Genome Biol.">
        <title>Comparative genomics reveals high biological diversity and specific adaptations in the industrially and medically important fungal genus Aspergillus.</title>
        <authorList>
            <person name="de Vries R.P."/>
            <person name="Riley R."/>
            <person name="Wiebenga A."/>
            <person name="Aguilar-Osorio G."/>
            <person name="Amillis S."/>
            <person name="Uchima C.A."/>
            <person name="Anderluh G."/>
            <person name="Asadollahi M."/>
            <person name="Askin M."/>
            <person name="Barry K."/>
            <person name="Battaglia E."/>
            <person name="Bayram O."/>
            <person name="Benocci T."/>
            <person name="Braus-Stromeyer S.A."/>
            <person name="Caldana C."/>
            <person name="Canovas D."/>
            <person name="Cerqueira G.C."/>
            <person name="Chen F."/>
            <person name="Chen W."/>
            <person name="Choi C."/>
            <person name="Clum A."/>
            <person name="Dos Santos R.A."/>
            <person name="Damasio A.R."/>
            <person name="Diallinas G."/>
            <person name="Emri T."/>
            <person name="Fekete E."/>
            <person name="Flipphi M."/>
            <person name="Freyberg S."/>
            <person name="Gallo A."/>
            <person name="Gournas C."/>
            <person name="Habgood R."/>
            <person name="Hainaut M."/>
            <person name="Harispe M.L."/>
            <person name="Henrissat B."/>
            <person name="Hilden K.S."/>
            <person name="Hope R."/>
            <person name="Hossain A."/>
            <person name="Karabika E."/>
            <person name="Karaffa L."/>
            <person name="Karanyi Z."/>
            <person name="Krasevec N."/>
            <person name="Kuo A."/>
            <person name="Kusch H."/>
            <person name="LaButti K."/>
            <person name="Lagendijk E.L."/>
            <person name="Lapidus A."/>
            <person name="Levasseur A."/>
            <person name="Lindquist E."/>
            <person name="Lipzen A."/>
            <person name="Logrieco A.F."/>
            <person name="MacCabe A."/>
            <person name="Maekelae M.R."/>
            <person name="Malavazi I."/>
            <person name="Melin P."/>
            <person name="Meyer V."/>
            <person name="Mielnichuk N."/>
            <person name="Miskei M."/>
            <person name="Molnar A.P."/>
            <person name="Mule G."/>
            <person name="Ngan C.Y."/>
            <person name="Orejas M."/>
            <person name="Orosz E."/>
            <person name="Ouedraogo J.P."/>
            <person name="Overkamp K.M."/>
            <person name="Park H.-S."/>
            <person name="Perrone G."/>
            <person name="Piumi F."/>
            <person name="Punt P.J."/>
            <person name="Ram A.F."/>
            <person name="Ramon A."/>
            <person name="Rauscher S."/>
            <person name="Record E."/>
            <person name="Riano-Pachon D.M."/>
            <person name="Robert V."/>
            <person name="Roehrig J."/>
            <person name="Ruller R."/>
            <person name="Salamov A."/>
            <person name="Salih N.S."/>
            <person name="Samson R.A."/>
            <person name="Sandor E."/>
            <person name="Sanguinetti M."/>
            <person name="Schuetze T."/>
            <person name="Sepcic K."/>
            <person name="Shelest E."/>
            <person name="Sherlock G."/>
            <person name="Sophianopoulou V."/>
            <person name="Squina F.M."/>
            <person name="Sun H."/>
            <person name="Susca A."/>
            <person name="Todd R.B."/>
            <person name="Tsang A."/>
            <person name="Unkles S.E."/>
            <person name="van de Wiele N."/>
            <person name="van Rossen-Uffink D."/>
            <person name="Oliveira J.V."/>
            <person name="Vesth T.C."/>
            <person name="Visser J."/>
            <person name="Yu J.-H."/>
            <person name="Zhou M."/>
            <person name="Andersen M.R."/>
            <person name="Archer D.B."/>
            <person name="Baker S.E."/>
            <person name="Benoit I."/>
            <person name="Brakhage A.A."/>
            <person name="Braus G.H."/>
            <person name="Fischer R."/>
            <person name="Frisvad J.C."/>
            <person name="Goldman G.H."/>
            <person name="Houbraken J."/>
            <person name="Oakley B."/>
            <person name="Pocsi I."/>
            <person name="Scazzocchio C."/>
            <person name="Seiboth B."/>
            <person name="vanKuyk P.A."/>
            <person name="Wortman J."/>
            <person name="Dyer P.S."/>
            <person name="Grigoriev I.V."/>
        </authorList>
    </citation>
    <scope>NUCLEOTIDE SEQUENCE [LARGE SCALE GENOMIC DNA]</scope>
    <source>
        <strain evidence="3">CBS 593.65</strain>
    </source>
</reference>
<accession>A0A1L9TT50</accession>
<feature type="transmembrane region" description="Helical" evidence="1">
    <location>
        <begin position="12"/>
        <end position="30"/>
    </location>
</feature>
<sequence length="61" mass="6906">MAMKRQPWCIQGLFNEIGYIMALVLYFILLTRITASTDWDIAEGQTLGIIVVIIAPSQKYS</sequence>
<evidence type="ECO:0000313" key="3">
    <source>
        <dbReference type="Proteomes" id="UP000184356"/>
    </source>
</evidence>
<protein>
    <submittedName>
        <fullName evidence="2">Uncharacterized protein</fullName>
    </submittedName>
</protein>
<dbReference type="AlphaFoldDB" id="A0A1L9TT50"/>
<keyword evidence="1" id="KW-1133">Transmembrane helix</keyword>
<keyword evidence="3" id="KW-1185">Reference proteome</keyword>
<dbReference type="GeneID" id="63762319"/>
<dbReference type="VEuPathDB" id="FungiDB:ASPSYDRAFT_41277"/>
<dbReference type="Proteomes" id="UP000184356">
    <property type="component" value="Unassembled WGS sequence"/>
</dbReference>
<keyword evidence="1" id="KW-0812">Transmembrane</keyword>
<keyword evidence="1" id="KW-0472">Membrane</keyword>
<name>A0A1L9TT50_9EURO</name>
<evidence type="ECO:0000256" key="1">
    <source>
        <dbReference type="SAM" id="Phobius"/>
    </source>
</evidence>